<reference evidence="2" key="1">
    <citation type="submission" date="2023-07" db="EMBL/GenBank/DDBJ databases">
        <title>The carbon used by Thiothrix.</title>
        <authorList>
            <person name="Chen L."/>
        </authorList>
    </citation>
    <scope>NUCLEOTIDE SEQUENCE [LARGE SCALE GENOMIC DNA]</scope>
</reference>
<accession>A0ABU6CTR6</accession>
<protein>
    <submittedName>
        <fullName evidence="1">Uncharacterized protein</fullName>
    </submittedName>
</protein>
<comment type="caution">
    <text evidence="1">The sequence shown here is derived from an EMBL/GenBank/DDBJ whole genome shotgun (WGS) entry which is preliminary data.</text>
</comment>
<keyword evidence="2" id="KW-1185">Reference proteome</keyword>
<sequence>MQITLNSGREVYLRDLNQSHTYAGLLLGVPNREYNQDLISQFRQTAQQEMHTHYAFVVTPPVLDVLDADGRKRTSHRGKPVERIPYIACTALFRSNGVMREGDEDIAFASILAVVWFQETFALPIDEAVLERIKAIDWDRLAEAWCP</sequence>
<gene>
    <name evidence="1" type="ORF">VSS37_00715</name>
</gene>
<evidence type="ECO:0000313" key="1">
    <source>
        <dbReference type="EMBL" id="MEB4589488.1"/>
    </source>
</evidence>
<dbReference type="RefSeq" id="WP_324692682.1">
    <property type="nucleotide sequence ID" value="NZ_JAYMYJ010000008.1"/>
</dbReference>
<dbReference type="Proteomes" id="UP001308005">
    <property type="component" value="Unassembled WGS sequence"/>
</dbReference>
<name>A0ABU6CTR6_9GAMM</name>
<dbReference type="EMBL" id="JAYMYJ010000008">
    <property type="protein sequence ID" value="MEB4589488.1"/>
    <property type="molecule type" value="Genomic_DNA"/>
</dbReference>
<proteinExistence type="predicted"/>
<evidence type="ECO:0000313" key="2">
    <source>
        <dbReference type="Proteomes" id="UP001308005"/>
    </source>
</evidence>
<organism evidence="1 2">
    <name type="scientific">Candidatus Thiothrix phosphatis</name>
    <dbReference type="NCBI Taxonomy" id="3112415"/>
    <lineage>
        <taxon>Bacteria</taxon>
        <taxon>Pseudomonadati</taxon>
        <taxon>Pseudomonadota</taxon>
        <taxon>Gammaproteobacteria</taxon>
        <taxon>Thiotrichales</taxon>
        <taxon>Thiotrichaceae</taxon>
        <taxon>Thiothrix</taxon>
    </lineage>
</organism>